<reference evidence="1" key="2">
    <citation type="journal article" date="2014" name="ISME J.">
        <title>Microbial stratification in low pH oxic and suboxic macroscopic growths along an acid mine drainage.</title>
        <authorList>
            <person name="Mendez-Garcia C."/>
            <person name="Mesa V."/>
            <person name="Sprenger R.R."/>
            <person name="Richter M."/>
            <person name="Diez M.S."/>
            <person name="Solano J."/>
            <person name="Bargiela R."/>
            <person name="Golyshina O.V."/>
            <person name="Manteca A."/>
            <person name="Ramos J.L."/>
            <person name="Gallego J.R."/>
            <person name="Llorente I."/>
            <person name="Martins Dos Santos V.A."/>
            <person name="Jensen O.N."/>
            <person name="Pelaez A.I."/>
            <person name="Sanchez J."/>
            <person name="Ferrer M."/>
        </authorList>
    </citation>
    <scope>NUCLEOTIDE SEQUENCE</scope>
</reference>
<proteinExistence type="predicted"/>
<organism evidence="1">
    <name type="scientific">mine drainage metagenome</name>
    <dbReference type="NCBI Taxonomy" id="410659"/>
    <lineage>
        <taxon>unclassified sequences</taxon>
        <taxon>metagenomes</taxon>
        <taxon>ecological metagenomes</taxon>
    </lineage>
</organism>
<feature type="non-terminal residue" evidence="1">
    <location>
        <position position="49"/>
    </location>
</feature>
<evidence type="ECO:0000313" key="1">
    <source>
        <dbReference type="EMBL" id="EQD70245.1"/>
    </source>
</evidence>
<protein>
    <submittedName>
        <fullName evidence="1">Uncharacterized protein</fullName>
    </submittedName>
</protein>
<accession>T1CMS8</accession>
<dbReference type="EMBL" id="AUZX01004646">
    <property type="protein sequence ID" value="EQD70245.1"/>
    <property type="molecule type" value="Genomic_DNA"/>
</dbReference>
<reference evidence="1" key="1">
    <citation type="submission" date="2013-08" db="EMBL/GenBank/DDBJ databases">
        <authorList>
            <person name="Mendez C."/>
            <person name="Richter M."/>
            <person name="Ferrer M."/>
            <person name="Sanchez J."/>
        </authorList>
    </citation>
    <scope>NUCLEOTIDE SEQUENCE</scope>
</reference>
<sequence>MFFKPEKEWRPGVTKAMIQKEILAKLHGIPGVTFNVSQYIEDNVEEAVS</sequence>
<comment type="caution">
    <text evidence="1">The sequence shown here is derived from an EMBL/GenBank/DDBJ whole genome shotgun (WGS) entry which is preliminary data.</text>
</comment>
<name>T1CMS8_9ZZZZ</name>
<gene>
    <name evidence="1" type="ORF">B1A_06392</name>
</gene>
<dbReference type="AlphaFoldDB" id="T1CMS8"/>